<dbReference type="AlphaFoldDB" id="A0A7W9U5L8"/>
<reference evidence="1 2" key="1">
    <citation type="submission" date="2020-08" db="EMBL/GenBank/DDBJ databases">
        <title>Above-ground endophytic microbial communities from plants in different locations in the United States.</title>
        <authorList>
            <person name="Frank C."/>
        </authorList>
    </citation>
    <scope>NUCLEOTIDE SEQUENCE [LARGE SCALE GENOMIC DNA]</scope>
    <source>
        <strain evidence="1 2">WP4_2_2</strain>
    </source>
</reference>
<name>A0A7W9U5L8_9BURK</name>
<sequence length="49" mass="5208">MSPANKIESLYSNGAAPSKFCAYFVSLGKKSGVFGNLPELIRATLDLSN</sequence>
<evidence type="ECO:0000313" key="1">
    <source>
        <dbReference type="EMBL" id="MBB6106716.1"/>
    </source>
</evidence>
<accession>A0A7W9U5L8</accession>
<proteinExistence type="predicted"/>
<evidence type="ECO:0000313" key="2">
    <source>
        <dbReference type="Proteomes" id="UP000571554"/>
    </source>
</evidence>
<dbReference type="Proteomes" id="UP000571554">
    <property type="component" value="Unassembled WGS sequence"/>
</dbReference>
<organism evidence="1 2">
    <name type="scientific">Paraburkholderia bannensis</name>
    <dbReference type="NCBI Taxonomy" id="765414"/>
    <lineage>
        <taxon>Bacteria</taxon>
        <taxon>Pseudomonadati</taxon>
        <taxon>Pseudomonadota</taxon>
        <taxon>Betaproteobacteria</taxon>
        <taxon>Burkholderiales</taxon>
        <taxon>Burkholderiaceae</taxon>
        <taxon>Paraburkholderia</taxon>
    </lineage>
</organism>
<comment type="caution">
    <text evidence="1">The sequence shown here is derived from an EMBL/GenBank/DDBJ whole genome shotgun (WGS) entry which is preliminary data.</text>
</comment>
<gene>
    <name evidence="1" type="ORF">F4827_006592</name>
</gene>
<protein>
    <submittedName>
        <fullName evidence="1">Uncharacterized protein</fullName>
    </submittedName>
</protein>
<dbReference type="EMBL" id="JACHBW010000031">
    <property type="protein sequence ID" value="MBB6106716.1"/>
    <property type="molecule type" value="Genomic_DNA"/>
</dbReference>
<keyword evidence="2" id="KW-1185">Reference proteome</keyword>